<keyword evidence="3" id="KW-1185">Reference proteome</keyword>
<dbReference type="Pfam" id="PF24784">
    <property type="entry name" value="Temptin_C"/>
    <property type="match status" value="1"/>
</dbReference>
<sequence length="180" mass="19881">MVHYYLAGFLVATFVQVHGYNIFQRRLPNGHRVPGAPALGHLNSARGGGTLSPFGIDFDDERVTWTKKLCEKDSDGDGATNGEELGDPCCVWRMGKPPFRDQATNPGKPDDFTPAQLKRLQCSFAKPRSECKCSGGDCTEGVCTGCNRVDADEGNHCFTDVWRVGCYFWGQPYVWCGEYA</sequence>
<dbReference type="PANTHER" id="PTHR34737">
    <property type="entry name" value="EF-HAND DOMAIN-CONTAINING PROTEIN"/>
    <property type="match status" value="1"/>
</dbReference>
<dbReference type="Proteomes" id="UP000481153">
    <property type="component" value="Unassembled WGS sequence"/>
</dbReference>
<dbReference type="PANTHER" id="PTHR34737:SF2">
    <property type="entry name" value="EF-HAND DOMAIN-CONTAINING PROTEIN"/>
    <property type="match status" value="1"/>
</dbReference>
<comment type="caution">
    <text evidence="2">The sequence shown here is derived from an EMBL/GenBank/DDBJ whole genome shotgun (WGS) entry which is preliminary data.</text>
</comment>
<reference evidence="2 3" key="1">
    <citation type="submission" date="2019-07" db="EMBL/GenBank/DDBJ databases">
        <title>Genomics analysis of Aphanomyces spp. identifies a new class of oomycete effector associated with host adaptation.</title>
        <authorList>
            <person name="Gaulin E."/>
        </authorList>
    </citation>
    <scope>NUCLEOTIDE SEQUENCE [LARGE SCALE GENOMIC DNA]</scope>
    <source>
        <strain evidence="2 3">ATCC 201684</strain>
    </source>
</reference>
<organism evidence="2 3">
    <name type="scientific">Aphanomyces euteiches</name>
    <dbReference type="NCBI Taxonomy" id="100861"/>
    <lineage>
        <taxon>Eukaryota</taxon>
        <taxon>Sar</taxon>
        <taxon>Stramenopiles</taxon>
        <taxon>Oomycota</taxon>
        <taxon>Saprolegniomycetes</taxon>
        <taxon>Saprolegniales</taxon>
        <taxon>Verrucalvaceae</taxon>
        <taxon>Aphanomyces</taxon>
    </lineage>
</organism>
<gene>
    <name evidence="2" type="ORF">Ae201684_009547</name>
</gene>
<dbReference type="EMBL" id="VJMJ01000121">
    <property type="protein sequence ID" value="KAF0733614.1"/>
    <property type="molecule type" value="Genomic_DNA"/>
</dbReference>
<protein>
    <recommendedName>
        <fullName evidence="1">Temptin Cys/Cys disulfide domain-containing protein</fullName>
    </recommendedName>
</protein>
<accession>A0A6G0X1D0</accession>
<feature type="domain" description="Temptin Cys/Cys disulfide" evidence="1">
    <location>
        <begin position="17"/>
        <end position="107"/>
    </location>
</feature>
<dbReference type="AlphaFoldDB" id="A0A6G0X1D0"/>
<name>A0A6G0X1D0_9STRA</name>
<dbReference type="InterPro" id="IPR055313">
    <property type="entry name" value="Temptin-like"/>
</dbReference>
<evidence type="ECO:0000313" key="2">
    <source>
        <dbReference type="EMBL" id="KAF0733614.1"/>
    </source>
</evidence>
<dbReference type="InterPro" id="IPR057626">
    <property type="entry name" value="S-S_Temptin"/>
</dbReference>
<proteinExistence type="predicted"/>
<evidence type="ECO:0000313" key="3">
    <source>
        <dbReference type="Proteomes" id="UP000481153"/>
    </source>
</evidence>
<evidence type="ECO:0000259" key="1">
    <source>
        <dbReference type="Pfam" id="PF24784"/>
    </source>
</evidence>
<dbReference type="VEuPathDB" id="FungiDB:AeMF1_019569"/>